<dbReference type="EMBL" id="WUYX01000070">
    <property type="protein sequence ID" value="MXV64225.1"/>
    <property type="molecule type" value="Genomic_DNA"/>
</dbReference>
<dbReference type="PANTHER" id="PTHR35805">
    <property type="entry name" value="ASPARTATE CARBAMOYLTRANSFERASE REGULATORY CHAIN"/>
    <property type="match status" value="1"/>
</dbReference>
<dbReference type="InterPro" id="IPR036792">
    <property type="entry name" value="Asp_carbatrfase_reg_C_sf"/>
</dbReference>
<dbReference type="GO" id="GO:0009347">
    <property type="term" value="C:aspartate carbamoyltransferase complex"/>
    <property type="evidence" value="ECO:0007669"/>
    <property type="project" value="InterPro"/>
</dbReference>
<comment type="cofactor">
    <cofactor evidence="7">
        <name>Zn(2+)</name>
        <dbReference type="ChEBI" id="CHEBI:29105"/>
    </cofactor>
    <text evidence="7">Binds 1 zinc ion per subunit.</text>
</comment>
<keyword evidence="11" id="KW-1185">Reference proteome</keyword>
<reference evidence="10 11" key="1">
    <citation type="submission" date="2020-01" db="EMBL/GenBank/DDBJ databases">
        <title>Natronorubrum sp. JWXQ-INN 674 isolated from Inner Mongolia Autonomous Region of China.</title>
        <authorList>
            <person name="Xue Q."/>
        </authorList>
    </citation>
    <scope>NUCLEOTIDE SEQUENCE [LARGE SCALE GENOMIC DNA]</scope>
    <source>
        <strain evidence="10 11">JWXQ-INN-674</strain>
    </source>
</reference>
<feature type="domain" description="Aspartate carbamoyltransferase regulatory subunit C-terminal" evidence="9">
    <location>
        <begin position="113"/>
        <end position="154"/>
    </location>
</feature>
<protein>
    <recommendedName>
        <fullName evidence="3 7">Aspartate carbamoyltransferase regulatory chain</fullName>
    </recommendedName>
</protein>
<feature type="binding site" evidence="7">
    <location>
        <position position="119"/>
    </location>
    <ligand>
        <name>Zn(2+)</name>
        <dbReference type="ChEBI" id="CHEBI:29105"/>
    </ligand>
</feature>
<feature type="binding site" evidence="7">
    <location>
        <position position="124"/>
    </location>
    <ligand>
        <name>Zn(2+)</name>
        <dbReference type="ChEBI" id="CHEBI:29105"/>
    </ligand>
</feature>
<accession>A0A6B0VS72</accession>
<dbReference type="HAMAP" id="MF_00002">
    <property type="entry name" value="Asp_carb_tr_reg"/>
    <property type="match status" value="1"/>
</dbReference>
<evidence type="ECO:0000256" key="4">
    <source>
        <dbReference type="ARBA" id="ARBA00022723"/>
    </source>
</evidence>
<keyword evidence="10" id="KW-0808">Transferase</keyword>
<dbReference type="GO" id="GO:0006207">
    <property type="term" value="P:'de novo' pyrimidine nucleobase biosynthetic process"/>
    <property type="evidence" value="ECO:0007669"/>
    <property type="project" value="InterPro"/>
</dbReference>
<dbReference type="Pfam" id="PF02748">
    <property type="entry name" value="PyrI_C"/>
    <property type="match status" value="1"/>
</dbReference>
<sequence>MSDDHDHHDGHDDHELRVSKIRSGTVIDHVRGGQALNVLAILGIDGSDGEEVSVGMNVPSDRLARKDIVKVEGRELSQDEVDVLSLIAPDATINIVRDYEVIEKHRVERPGAVEGVLSCPNPGCITTGGEPVVSRFEVLDDGVRCAYCETIVRRGIASLIDT</sequence>
<gene>
    <name evidence="7" type="primary">pyrI</name>
    <name evidence="10" type="ORF">GS429_19580</name>
</gene>
<dbReference type="GO" id="GO:0006221">
    <property type="term" value="P:pyrimidine nucleotide biosynthetic process"/>
    <property type="evidence" value="ECO:0007669"/>
    <property type="project" value="UniProtKB-UniRule"/>
</dbReference>
<comment type="similarity">
    <text evidence="2 7">Belongs to the PyrI family.</text>
</comment>
<dbReference type="Gene3D" id="3.30.70.140">
    <property type="entry name" value="Aspartate carbamoyltransferase regulatory subunit, N-terminal domain"/>
    <property type="match status" value="1"/>
</dbReference>
<dbReference type="Pfam" id="PF01948">
    <property type="entry name" value="PyrI"/>
    <property type="match status" value="1"/>
</dbReference>
<dbReference type="InterPro" id="IPR002801">
    <property type="entry name" value="Asp_carbamoylTrfase_reg"/>
</dbReference>
<proteinExistence type="inferred from homology"/>
<keyword evidence="4 7" id="KW-0479">Metal-binding</keyword>
<dbReference type="AlphaFoldDB" id="A0A6B0VS72"/>
<evidence type="ECO:0000256" key="7">
    <source>
        <dbReference type="HAMAP-Rule" id="MF_00002"/>
    </source>
</evidence>
<organism evidence="10 11">
    <name type="scientific">Natronorubrum halalkaliphilum</name>
    <dbReference type="NCBI Taxonomy" id="2691917"/>
    <lineage>
        <taxon>Archaea</taxon>
        <taxon>Methanobacteriati</taxon>
        <taxon>Methanobacteriota</taxon>
        <taxon>Stenosarchaea group</taxon>
        <taxon>Halobacteria</taxon>
        <taxon>Halobacteriales</taxon>
        <taxon>Natrialbaceae</taxon>
        <taxon>Natronorubrum</taxon>
    </lineage>
</organism>
<evidence type="ECO:0000256" key="2">
    <source>
        <dbReference type="ARBA" id="ARBA00010498"/>
    </source>
</evidence>
<comment type="caution">
    <text evidence="10">The sequence shown here is derived from an EMBL/GenBank/DDBJ whole genome shotgun (WGS) entry which is preliminary data.</text>
</comment>
<evidence type="ECO:0000313" key="11">
    <source>
        <dbReference type="Proteomes" id="UP000434101"/>
    </source>
</evidence>
<dbReference type="InterPro" id="IPR036793">
    <property type="entry name" value="Asp_carbatrfase_reg_N_sf"/>
</dbReference>
<evidence type="ECO:0000256" key="6">
    <source>
        <dbReference type="ARBA" id="ARBA00022975"/>
    </source>
</evidence>
<dbReference type="SUPFAM" id="SSF57825">
    <property type="entry name" value="Aspartate carbamoyltransferase, Regulatory-chain, C-terminal domain"/>
    <property type="match status" value="1"/>
</dbReference>
<evidence type="ECO:0000259" key="9">
    <source>
        <dbReference type="Pfam" id="PF02748"/>
    </source>
</evidence>
<dbReference type="Proteomes" id="UP000434101">
    <property type="component" value="Unassembled WGS sequence"/>
</dbReference>
<dbReference type="Gene3D" id="2.30.30.20">
    <property type="entry name" value="Aspartate carbamoyltransferase regulatory subunit, C-terminal domain"/>
    <property type="match status" value="1"/>
</dbReference>
<evidence type="ECO:0000313" key="10">
    <source>
        <dbReference type="EMBL" id="MXV64225.1"/>
    </source>
</evidence>
<dbReference type="RefSeq" id="WP_160067351.1">
    <property type="nucleotide sequence ID" value="NZ_WUYX01000070.1"/>
</dbReference>
<dbReference type="GO" id="GO:0016740">
    <property type="term" value="F:transferase activity"/>
    <property type="evidence" value="ECO:0007669"/>
    <property type="project" value="UniProtKB-KW"/>
</dbReference>
<evidence type="ECO:0000256" key="1">
    <source>
        <dbReference type="ARBA" id="ARBA00002565"/>
    </source>
</evidence>
<evidence type="ECO:0000256" key="5">
    <source>
        <dbReference type="ARBA" id="ARBA00022833"/>
    </source>
</evidence>
<feature type="binding site" evidence="7">
    <location>
        <position position="145"/>
    </location>
    <ligand>
        <name>Zn(2+)</name>
        <dbReference type="ChEBI" id="CHEBI:29105"/>
    </ligand>
</feature>
<keyword evidence="6 7" id="KW-0665">Pyrimidine biosynthesis</keyword>
<dbReference type="GO" id="GO:0046872">
    <property type="term" value="F:metal ion binding"/>
    <property type="evidence" value="ECO:0007669"/>
    <property type="project" value="UniProtKB-KW"/>
</dbReference>
<dbReference type="NCBIfam" id="TIGR00240">
    <property type="entry name" value="ATCase_reg"/>
    <property type="match status" value="1"/>
</dbReference>
<name>A0A6B0VS72_9EURY</name>
<feature type="domain" description="Aspartate carbamoyltransferase regulatory subunit N-terminal" evidence="8">
    <location>
        <begin position="16"/>
        <end position="108"/>
    </location>
</feature>
<evidence type="ECO:0000259" key="8">
    <source>
        <dbReference type="Pfam" id="PF01948"/>
    </source>
</evidence>
<dbReference type="OrthoDB" id="7000at2157"/>
<dbReference type="InterPro" id="IPR020545">
    <property type="entry name" value="Asp_carbamoyltransf_reg_N"/>
</dbReference>
<evidence type="ECO:0000256" key="3">
    <source>
        <dbReference type="ARBA" id="ARBA00021764"/>
    </source>
</evidence>
<dbReference type="PANTHER" id="PTHR35805:SF1">
    <property type="entry name" value="ASPARTATE CARBAMOYLTRANSFERASE REGULATORY CHAIN"/>
    <property type="match status" value="1"/>
</dbReference>
<feature type="binding site" evidence="7">
    <location>
        <position position="148"/>
    </location>
    <ligand>
        <name>Zn(2+)</name>
        <dbReference type="ChEBI" id="CHEBI:29105"/>
    </ligand>
</feature>
<keyword evidence="5 7" id="KW-0862">Zinc</keyword>
<dbReference type="SUPFAM" id="SSF54893">
    <property type="entry name" value="Aspartate carbamoyltransferase, Regulatory-chain, N-terminal domain"/>
    <property type="match status" value="1"/>
</dbReference>
<comment type="function">
    <text evidence="1 7">Involved in allosteric regulation of aspartate carbamoyltransferase.</text>
</comment>
<comment type="subunit">
    <text evidence="7">Contains catalytic and regulatory chains.</text>
</comment>
<dbReference type="InterPro" id="IPR020542">
    <property type="entry name" value="Asp_carbamoyltrfase_reg_C"/>
</dbReference>